<dbReference type="EMBL" id="JABSTQ010004135">
    <property type="protein sequence ID" value="KAG0442902.1"/>
    <property type="molecule type" value="Genomic_DNA"/>
</dbReference>
<evidence type="ECO:0000313" key="2">
    <source>
        <dbReference type="Proteomes" id="UP000805193"/>
    </source>
</evidence>
<dbReference type="Proteomes" id="UP000805193">
    <property type="component" value="Unassembled WGS sequence"/>
</dbReference>
<evidence type="ECO:0000313" key="1">
    <source>
        <dbReference type="EMBL" id="KAG0442902.1"/>
    </source>
</evidence>
<protein>
    <submittedName>
        <fullName evidence="1">Uncharacterized protein</fullName>
    </submittedName>
</protein>
<keyword evidence="2" id="KW-1185">Reference proteome</keyword>
<name>A0AC60QTG1_IXOPE</name>
<gene>
    <name evidence="1" type="ORF">HPB47_015501</name>
</gene>
<sequence>MIVKTGSGTTRRAINKNSKKDGQTLNNDTSRIIGHEAGNHTNNKRGKTIGKTTMHKTCENTGKKIYQTGKMNGSEISNTDSKIIDSTNAIKTGSNKDNKHGRRTGHANGNKPINDMGNSSGNKTGNRTDIQIGKYLIRTGKIANRRGNMRST</sequence>
<comment type="caution">
    <text evidence="1">The sequence shown here is derived from an EMBL/GenBank/DDBJ whole genome shotgun (WGS) entry which is preliminary data.</text>
</comment>
<organism evidence="1 2">
    <name type="scientific">Ixodes persulcatus</name>
    <name type="common">Taiga tick</name>
    <dbReference type="NCBI Taxonomy" id="34615"/>
    <lineage>
        <taxon>Eukaryota</taxon>
        <taxon>Metazoa</taxon>
        <taxon>Ecdysozoa</taxon>
        <taxon>Arthropoda</taxon>
        <taxon>Chelicerata</taxon>
        <taxon>Arachnida</taxon>
        <taxon>Acari</taxon>
        <taxon>Parasitiformes</taxon>
        <taxon>Ixodida</taxon>
        <taxon>Ixodoidea</taxon>
        <taxon>Ixodidae</taxon>
        <taxon>Ixodinae</taxon>
        <taxon>Ixodes</taxon>
    </lineage>
</organism>
<reference evidence="1 2" key="1">
    <citation type="journal article" date="2020" name="Cell">
        <title>Large-Scale Comparative Analyses of Tick Genomes Elucidate Their Genetic Diversity and Vector Capacities.</title>
        <authorList>
            <consortium name="Tick Genome and Microbiome Consortium (TIGMIC)"/>
            <person name="Jia N."/>
            <person name="Wang J."/>
            <person name="Shi W."/>
            <person name="Du L."/>
            <person name="Sun Y."/>
            <person name="Zhan W."/>
            <person name="Jiang J.F."/>
            <person name="Wang Q."/>
            <person name="Zhang B."/>
            <person name="Ji P."/>
            <person name="Bell-Sakyi L."/>
            <person name="Cui X.M."/>
            <person name="Yuan T.T."/>
            <person name="Jiang B.G."/>
            <person name="Yang W.F."/>
            <person name="Lam T.T."/>
            <person name="Chang Q.C."/>
            <person name="Ding S.J."/>
            <person name="Wang X.J."/>
            <person name="Zhu J.G."/>
            <person name="Ruan X.D."/>
            <person name="Zhao L."/>
            <person name="Wei J.T."/>
            <person name="Ye R.Z."/>
            <person name="Que T.C."/>
            <person name="Du C.H."/>
            <person name="Zhou Y.H."/>
            <person name="Cheng J.X."/>
            <person name="Dai P.F."/>
            <person name="Guo W.B."/>
            <person name="Han X.H."/>
            <person name="Huang E.J."/>
            <person name="Li L.F."/>
            <person name="Wei W."/>
            <person name="Gao Y.C."/>
            <person name="Liu J.Z."/>
            <person name="Shao H.Z."/>
            <person name="Wang X."/>
            <person name="Wang C.C."/>
            <person name="Yang T.C."/>
            <person name="Huo Q.B."/>
            <person name="Li W."/>
            <person name="Chen H.Y."/>
            <person name="Chen S.E."/>
            <person name="Zhou L.G."/>
            <person name="Ni X.B."/>
            <person name="Tian J.H."/>
            <person name="Sheng Y."/>
            <person name="Liu T."/>
            <person name="Pan Y.S."/>
            <person name="Xia L.Y."/>
            <person name="Li J."/>
            <person name="Zhao F."/>
            <person name="Cao W.C."/>
        </authorList>
    </citation>
    <scope>NUCLEOTIDE SEQUENCE [LARGE SCALE GENOMIC DNA]</scope>
    <source>
        <strain evidence="1">Iper-2018</strain>
    </source>
</reference>
<accession>A0AC60QTG1</accession>
<proteinExistence type="predicted"/>